<protein>
    <recommendedName>
        <fullName evidence="3">SH2 domain-containing protein</fullName>
    </recommendedName>
</protein>
<dbReference type="GO" id="GO:0005737">
    <property type="term" value="C:cytoplasm"/>
    <property type="evidence" value="ECO:0007669"/>
    <property type="project" value="TreeGrafter"/>
</dbReference>
<evidence type="ECO:0000256" key="2">
    <source>
        <dbReference type="PROSITE-ProRule" id="PRU00191"/>
    </source>
</evidence>
<evidence type="ECO:0000313" key="5">
    <source>
        <dbReference type="Proteomes" id="UP000708208"/>
    </source>
</evidence>
<dbReference type="GO" id="GO:0030971">
    <property type="term" value="F:receptor tyrosine kinase binding"/>
    <property type="evidence" value="ECO:0007669"/>
    <property type="project" value="TreeGrafter"/>
</dbReference>
<dbReference type="GO" id="GO:0016477">
    <property type="term" value="P:cell migration"/>
    <property type="evidence" value="ECO:0007669"/>
    <property type="project" value="TreeGrafter"/>
</dbReference>
<dbReference type="Pfam" id="PF00017">
    <property type="entry name" value="SH2"/>
    <property type="match status" value="2"/>
</dbReference>
<reference evidence="4" key="1">
    <citation type="submission" date="2021-06" db="EMBL/GenBank/DDBJ databases">
        <authorList>
            <person name="Hodson N. C."/>
            <person name="Mongue J. A."/>
            <person name="Jaron S. K."/>
        </authorList>
    </citation>
    <scope>NUCLEOTIDE SEQUENCE</scope>
</reference>
<dbReference type="PANTHER" id="PTHR19969">
    <property type="entry name" value="SH2-SH3 ADAPTOR PROTEIN-RELATED"/>
    <property type="match status" value="1"/>
</dbReference>
<feature type="non-terminal residue" evidence="4">
    <location>
        <position position="163"/>
    </location>
</feature>
<dbReference type="PROSITE" id="PS50001">
    <property type="entry name" value="SH2"/>
    <property type="match status" value="2"/>
</dbReference>
<feature type="domain" description="SH2" evidence="3">
    <location>
        <begin position="12"/>
        <end position="112"/>
    </location>
</feature>
<evidence type="ECO:0000313" key="4">
    <source>
        <dbReference type="EMBL" id="CAG7733191.1"/>
    </source>
</evidence>
<feature type="non-terminal residue" evidence="4">
    <location>
        <position position="1"/>
    </location>
</feature>
<proteinExistence type="predicted"/>
<dbReference type="InterPro" id="IPR051184">
    <property type="entry name" value="Tyrosine-phos_adapter"/>
</dbReference>
<keyword evidence="5" id="KW-1185">Reference proteome</keyword>
<feature type="domain" description="SH2" evidence="3">
    <location>
        <begin position="123"/>
        <end position="163"/>
    </location>
</feature>
<gene>
    <name evidence="4" type="ORF">AFUS01_LOCUS21650</name>
</gene>
<name>A0A8J2PDK3_9HEXA</name>
<organism evidence="4 5">
    <name type="scientific">Allacma fusca</name>
    <dbReference type="NCBI Taxonomy" id="39272"/>
    <lineage>
        <taxon>Eukaryota</taxon>
        <taxon>Metazoa</taxon>
        <taxon>Ecdysozoa</taxon>
        <taxon>Arthropoda</taxon>
        <taxon>Hexapoda</taxon>
        <taxon>Collembola</taxon>
        <taxon>Symphypleona</taxon>
        <taxon>Sminthuridae</taxon>
        <taxon>Allacma</taxon>
    </lineage>
</organism>
<dbReference type="OrthoDB" id="8815311at2759"/>
<evidence type="ECO:0000256" key="1">
    <source>
        <dbReference type="ARBA" id="ARBA00022999"/>
    </source>
</evidence>
<dbReference type="SMART" id="SM00252">
    <property type="entry name" value="SH2"/>
    <property type="match status" value="1"/>
</dbReference>
<dbReference type="Proteomes" id="UP000708208">
    <property type="component" value="Unassembled WGS sequence"/>
</dbReference>
<dbReference type="EMBL" id="CAJVCH010244787">
    <property type="protein sequence ID" value="CAG7733191.1"/>
    <property type="molecule type" value="Genomic_DNA"/>
</dbReference>
<dbReference type="AlphaFoldDB" id="A0A8J2PDK3"/>
<evidence type="ECO:0000259" key="3">
    <source>
        <dbReference type="PROSITE" id="PS50001"/>
    </source>
</evidence>
<keyword evidence="1 2" id="KW-0727">SH2 domain</keyword>
<dbReference type="InterPro" id="IPR000980">
    <property type="entry name" value="SH2"/>
</dbReference>
<sequence>SNPDELHFNQKWFHGKVIGGRVVTEERVVNFNIEGGFLVRESETLPGSYVICILSGGQPYNIRIATVFENGRIYYYILITKKFPSLFDLICFYRNNALETKEFRLMKLTKSVPVPQTHEKEDWFYKDITREDAEEALRKIFVNGAFLVRYTNSSKACRFVISF</sequence>
<dbReference type="PANTHER" id="PTHR19969:SF5">
    <property type="entry name" value="CRK-LIKE PROTEIN"/>
    <property type="match status" value="1"/>
</dbReference>
<comment type="caution">
    <text evidence="4">The sequence shown here is derived from an EMBL/GenBank/DDBJ whole genome shotgun (WGS) entry which is preliminary data.</text>
</comment>
<accession>A0A8J2PDK3</accession>
<dbReference type="GO" id="GO:0007167">
    <property type="term" value="P:enzyme-linked receptor protein signaling pathway"/>
    <property type="evidence" value="ECO:0007669"/>
    <property type="project" value="TreeGrafter"/>
</dbReference>
<dbReference type="GO" id="GO:0035591">
    <property type="term" value="F:signaling adaptor activity"/>
    <property type="evidence" value="ECO:0007669"/>
    <property type="project" value="TreeGrafter"/>
</dbReference>